<feature type="signal peptide" evidence="2">
    <location>
        <begin position="1"/>
        <end position="21"/>
    </location>
</feature>
<evidence type="ECO:0000313" key="4">
    <source>
        <dbReference type="Proteomes" id="UP001353858"/>
    </source>
</evidence>
<keyword evidence="1" id="KW-0472">Membrane</keyword>
<dbReference type="EMBL" id="JARPUR010000005">
    <property type="protein sequence ID" value="KAK4876421.1"/>
    <property type="molecule type" value="Genomic_DNA"/>
</dbReference>
<proteinExistence type="predicted"/>
<keyword evidence="2" id="KW-0732">Signal</keyword>
<protein>
    <submittedName>
        <fullName evidence="3">Uncharacterized protein</fullName>
    </submittedName>
</protein>
<dbReference type="Proteomes" id="UP001353858">
    <property type="component" value="Unassembled WGS sequence"/>
</dbReference>
<keyword evidence="1" id="KW-1133">Transmembrane helix</keyword>
<sequence length="238" mass="26869">MHVETWKIVILFVLWTKDIFGHEVNLNEKQSKLSNDELLVKESISLDTEGSILELKGIYYTTGPRSRIFVEYPNEEESHRTGKKIDFDDNSSNENEDHTFQPWSILWYIGSFGGLIAFFLVVSCSEWCCRTHIRARSSQNTISNSPSPNDIPPPAYDLFAPPSYDSLCRPDGEKGEYDVYVVPVHTLHSMTEAQGTANSLDSPPSYSVQTSSEIVLNVSLVQELHDPPKTEPQTSTHT</sequence>
<keyword evidence="4" id="KW-1185">Reference proteome</keyword>
<feature type="transmembrane region" description="Helical" evidence="1">
    <location>
        <begin position="105"/>
        <end position="129"/>
    </location>
</feature>
<evidence type="ECO:0000313" key="3">
    <source>
        <dbReference type="EMBL" id="KAK4876421.1"/>
    </source>
</evidence>
<evidence type="ECO:0000256" key="2">
    <source>
        <dbReference type="SAM" id="SignalP"/>
    </source>
</evidence>
<feature type="chain" id="PRO_5042899217" evidence="2">
    <location>
        <begin position="22"/>
        <end position="238"/>
    </location>
</feature>
<reference evidence="4" key="1">
    <citation type="submission" date="2023-01" db="EMBL/GenBank/DDBJ databases">
        <title>Key to firefly adult light organ development and bioluminescence: homeobox transcription factors regulate luciferase expression and transportation to peroxisome.</title>
        <authorList>
            <person name="Fu X."/>
        </authorList>
    </citation>
    <scope>NUCLEOTIDE SEQUENCE [LARGE SCALE GENOMIC DNA]</scope>
</reference>
<keyword evidence="1" id="KW-0812">Transmembrane</keyword>
<organism evidence="3 4">
    <name type="scientific">Aquatica leii</name>
    <dbReference type="NCBI Taxonomy" id="1421715"/>
    <lineage>
        <taxon>Eukaryota</taxon>
        <taxon>Metazoa</taxon>
        <taxon>Ecdysozoa</taxon>
        <taxon>Arthropoda</taxon>
        <taxon>Hexapoda</taxon>
        <taxon>Insecta</taxon>
        <taxon>Pterygota</taxon>
        <taxon>Neoptera</taxon>
        <taxon>Endopterygota</taxon>
        <taxon>Coleoptera</taxon>
        <taxon>Polyphaga</taxon>
        <taxon>Elateriformia</taxon>
        <taxon>Elateroidea</taxon>
        <taxon>Lampyridae</taxon>
        <taxon>Luciolinae</taxon>
        <taxon>Aquatica</taxon>
    </lineage>
</organism>
<dbReference type="AlphaFoldDB" id="A0AAN7S7Y3"/>
<name>A0AAN7S7Y3_9COLE</name>
<comment type="caution">
    <text evidence="3">The sequence shown here is derived from an EMBL/GenBank/DDBJ whole genome shotgun (WGS) entry which is preliminary data.</text>
</comment>
<evidence type="ECO:0000256" key="1">
    <source>
        <dbReference type="SAM" id="Phobius"/>
    </source>
</evidence>
<accession>A0AAN7S7Y3</accession>
<gene>
    <name evidence="3" type="ORF">RN001_012843</name>
</gene>